<dbReference type="KEGG" id="por:APT59_13945"/>
<dbReference type="RefSeq" id="WP_059315406.1">
    <property type="nucleotide sequence ID" value="NZ_CP013987.1"/>
</dbReference>
<proteinExistence type="predicted"/>
<feature type="signal peptide" evidence="2">
    <location>
        <begin position="1"/>
        <end position="24"/>
    </location>
</feature>
<feature type="region of interest" description="Disordered" evidence="1">
    <location>
        <begin position="36"/>
        <end position="59"/>
    </location>
</feature>
<dbReference type="OrthoDB" id="6976090at2"/>
<evidence type="ECO:0000256" key="2">
    <source>
        <dbReference type="SAM" id="SignalP"/>
    </source>
</evidence>
<evidence type="ECO:0008006" key="5">
    <source>
        <dbReference type="Google" id="ProtNLM"/>
    </source>
</evidence>
<accession>A0A0U4W1I9</accession>
<feature type="chain" id="PRO_5006853165" description="DUF4148 domain-containing protein" evidence="2">
    <location>
        <begin position="25"/>
        <end position="59"/>
    </location>
</feature>
<sequence>MKVLGVQAIVTVLFLGLLSGTASAASRDVSSKSIRANSQTQFQSEHPARASALYQNNAN</sequence>
<protein>
    <recommendedName>
        <fullName evidence="5">DUF4148 domain-containing protein</fullName>
    </recommendedName>
</protein>
<name>A0A0U4W1I9_9PSED</name>
<evidence type="ECO:0000256" key="1">
    <source>
        <dbReference type="SAM" id="MobiDB-lite"/>
    </source>
</evidence>
<dbReference type="Proteomes" id="UP000064137">
    <property type="component" value="Chromosome"/>
</dbReference>
<evidence type="ECO:0000313" key="4">
    <source>
        <dbReference type="Proteomes" id="UP000064137"/>
    </source>
</evidence>
<reference evidence="3 4" key="1">
    <citation type="submission" date="2016-01" db="EMBL/GenBank/DDBJ databases">
        <title>Annotation of Pseudomonas oryzihabitans USDA-ARS-USMARC-56511.</title>
        <authorList>
            <person name="Harhay G.P."/>
            <person name="Harhay D.M."/>
            <person name="Smith T.P.L."/>
            <person name="Bono J.L."/>
            <person name="Heaton M.P."/>
            <person name="Clawson M.L."/>
            <person name="Chitko-Mckown C.G."/>
            <person name="Capik S.F."/>
            <person name="DeDonder K.D."/>
            <person name="Apley M.D."/>
            <person name="Lubbers B.V."/>
            <person name="White B.J."/>
            <person name="Larson R.L."/>
        </authorList>
    </citation>
    <scope>NUCLEOTIDE SEQUENCE [LARGE SCALE GENOMIC DNA]</scope>
    <source>
        <strain evidence="3 4">USDA-ARS-USMARC-56511</strain>
    </source>
</reference>
<evidence type="ECO:0000313" key="3">
    <source>
        <dbReference type="EMBL" id="ALZ85240.1"/>
    </source>
</evidence>
<dbReference type="EMBL" id="CP013987">
    <property type="protein sequence ID" value="ALZ85240.1"/>
    <property type="molecule type" value="Genomic_DNA"/>
</dbReference>
<keyword evidence="2" id="KW-0732">Signal</keyword>
<dbReference type="AlphaFoldDB" id="A0A0U4W1I9"/>
<organism evidence="3 4">
    <name type="scientific">Pseudomonas oryzihabitans</name>
    <dbReference type="NCBI Taxonomy" id="47885"/>
    <lineage>
        <taxon>Bacteria</taxon>
        <taxon>Pseudomonadati</taxon>
        <taxon>Pseudomonadota</taxon>
        <taxon>Gammaproteobacteria</taxon>
        <taxon>Pseudomonadales</taxon>
        <taxon>Pseudomonadaceae</taxon>
        <taxon>Pseudomonas</taxon>
    </lineage>
</organism>
<gene>
    <name evidence="3" type="ORF">APT59_13945</name>
</gene>